<reference evidence="2 3" key="1">
    <citation type="journal article" date="2016" name="Mol. Biol. Evol.">
        <title>Genome-Wide Survey of Gut Fungi (Harpellales) Reveals the First Horizontally Transferred Ubiquitin Gene from a Mosquito Host.</title>
        <authorList>
            <person name="Wang Y."/>
            <person name="White M.M."/>
            <person name="Kvist S."/>
            <person name="Moncalvo J.M."/>
        </authorList>
    </citation>
    <scope>NUCLEOTIDE SEQUENCE [LARGE SCALE GENOMIC DNA]</scope>
    <source>
        <strain evidence="2 3">ALG-7-W6</strain>
    </source>
</reference>
<evidence type="ECO:0000313" key="3">
    <source>
        <dbReference type="Proteomes" id="UP000187455"/>
    </source>
</evidence>
<sequence length="56" mass="5882">MNSSFGLGPSTILVRLPDGSYSYFPSRDVHPSYILSGDAAPTAAPSHHSPMSLPPP</sequence>
<proteinExistence type="predicted"/>
<feature type="region of interest" description="Disordered" evidence="1">
    <location>
        <begin position="35"/>
        <end position="56"/>
    </location>
</feature>
<accession>A0A1R0GRN0</accession>
<feature type="non-terminal residue" evidence="2">
    <location>
        <position position="56"/>
    </location>
</feature>
<dbReference type="EMBL" id="LSSL01004314">
    <property type="protein sequence ID" value="OLY79544.1"/>
    <property type="molecule type" value="Genomic_DNA"/>
</dbReference>
<gene>
    <name evidence="2" type="ORF">AYI68_g6381</name>
</gene>
<dbReference type="Proteomes" id="UP000187455">
    <property type="component" value="Unassembled WGS sequence"/>
</dbReference>
<keyword evidence="3" id="KW-1185">Reference proteome</keyword>
<evidence type="ECO:0000256" key="1">
    <source>
        <dbReference type="SAM" id="MobiDB-lite"/>
    </source>
</evidence>
<dbReference type="AlphaFoldDB" id="A0A1R0GRN0"/>
<name>A0A1R0GRN0_9FUNG</name>
<organism evidence="2 3">
    <name type="scientific">Smittium mucronatum</name>
    <dbReference type="NCBI Taxonomy" id="133383"/>
    <lineage>
        <taxon>Eukaryota</taxon>
        <taxon>Fungi</taxon>
        <taxon>Fungi incertae sedis</taxon>
        <taxon>Zoopagomycota</taxon>
        <taxon>Kickxellomycotina</taxon>
        <taxon>Harpellomycetes</taxon>
        <taxon>Harpellales</taxon>
        <taxon>Legeriomycetaceae</taxon>
        <taxon>Smittium</taxon>
    </lineage>
</organism>
<feature type="compositionally biased region" description="Low complexity" evidence="1">
    <location>
        <begin position="39"/>
        <end position="56"/>
    </location>
</feature>
<protein>
    <submittedName>
        <fullName evidence="2">Uncharacterized protein</fullName>
    </submittedName>
</protein>
<comment type="caution">
    <text evidence="2">The sequence shown here is derived from an EMBL/GenBank/DDBJ whole genome shotgun (WGS) entry which is preliminary data.</text>
</comment>
<evidence type="ECO:0000313" key="2">
    <source>
        <dbReference type="EMBL" id="OLY79544.1"/>
    </source>
</evidence>